<feature type="transmembrane region" description="Helical" evidence="6">
    <location>
        <begin position="420"/>
        <end position="452"/>
    </location>
</feature>
<dbReference type="InterPro" id="IPR007603">
    <property type="entry name" value="Choline_transptr-like"/>
</dbReference>
<feature type="transmembrane region" description="Helical" evidence="6">
    <location>
        <begin position="100"/>
        <end position="120"/>
    </location>
</feature>
<feature type="transmembrane region" description="Helical" evidence="6">
    <location>
        <begin position="284"/>
        <end position="307"/>
    </location>
</feature>
<evidence type="ECO:0000256" key="2">
    <source>
        <dbReference type="ARBA" id="ARBA00007168"/>
    </source>
</evidence>
<feature type="transmembrane region" description="Helical" evidence="6">
    <location>
        <begin position="224"/>
        <end position="241"/>
    </location>
</feature>
<dbReference type="PANTHER" id="PTHR12385">
    <property type="entry name" value="CHOLINE TRANSPORTER-LIKE (SLC FAMILY 44)"/>
    <property type="match status" value="1"/>
</dbReference>
<reference evidence="8" key="1">
    <citation type="submission" date="2019-03" db="EMBL/GenBank/DDBJ databases">
        <title>Long read genome sequence of the mycoparasitic Pythium oligandrum ATCC 38472 isolated from sugarbeet rhizosphere.</title>
        <authorList>
            <person name="Gaulin E."/>
        </authorList>
    </citation>
    <scope>NUCLEOTIDE SEQUENCE</scope>
    <source>
        <strain evidence="8">ATCC 38472_TT</strain>
    </source>
</reference>
<keyword evidence="9" id="KW-1185">Reference proteome</keyword>
<keyword evidence="3 6" id="KW-0812">Transmembrane</keyword>
<feature type="transmembrane region" description="Helical" evidence="6">
    <location>
        <begin position="132"/>
        <end position="153"/>
    </location>
</feature>
<comment type="function">
    <text evidence="6">Choline transporter.</text>
</comment>
<name>A0A8K1C7S9_PYTOL</name>
<dbReference type="AlphaFoldDB" id="A0A8K1C7S9"/>
<sequence>MAREGEYKTQQSNAEDQYSPPEHKTECNDVFFLLPFLALVITTVYFAISFGPEFIDATQVKNVTEDSGFRLILKYVVTSGFAAMGMAMVWIVFMICAGQVLIWVALGVIIALNIAAAYFLTKQAYDAGADFYYWPAIVFGLMALLLILYTCCIRKRIKFAAAHLRVAGTAIFRLPMTLLVAVAMVFVHVAWSVAWVVGTAGLLFKQDYVKFSDICTEDNCTLEMAVGSVIGVLFGMLIIFFWGSFVLKNIIAVTVAGTVAAWKSAKNTPFITIGAWLRAMTLNLGSICFGSLIVAILESICTILNIFSSMASQSGNCVAACLFSCLACIIGCIESWIEFFNRFAYTYVGCYGYSFVTASRHVFKLFKSKGWSAIVNDDLTGNVFFLGNIIIGACTAYIAVQLVEDTDKQRLAKFEHPDAIVAFFAFIIGYATNNLFMSVVASAVTTVFVLWAEDPHGWQMTRPTEYEVLHSAWLKIYPEEYNNGYGKQQSEVDGRV</sequence>
<feature type="transmembrane region" description="Helical" evidence="6">
    <location>
        <begin position="71"/>
        <end position="93"/>
    </location>
</feature>
<feature type="transmembrane region" description="Helical" evidence="6">
    <location>
        <begin position="30"/>
        <end position="51"/>
    </location>
</feature>
<evidence type="ECO:0000313" key="9">
    <source>
        <dbReference type="Proteomes" id="UP000794436"/>
    </source>
</evidence>
<comment type="similarity">
    <text evidence="2 6">Belongs to the CTL (choline transporter-like) family.</text>
</comment>
<dbReference type="PANTHER" id="PTHR12385:SF4">
    <property type="entry name" value="PROTEIN PNS1"/>
    <property type="match status" value="1"/>
</dbReference>
<dbReference type="OrthoDB" id="44736at2759"/>
<evidence type="ECO:0000256" key="5">
    <source>
        <dbReference type="ARBA" id="ARBA00023136"/>
    </source>
</evidence>
<comment type="caution">
    <text evidence="8">The sequence shown here is derived from an EMBL/GenBank/DDBJ whole genome shotgun (WGS) entry which is preliminary data.</text>
</comment>
<keyword evidence="4 6" id="KW-1133">Transmembrane helix</keyword>
<evidence type="ECO:0000256" key="3">
    <source>
        <dbReference type="ARBA" id="ARBA00022692"/>
    </source>
</evidence>
<dbReference type="Proteomes" id="UP000794436">
    <property type="component" value="Unassembled WGS sequence"/>
</dbReference>
<proteinExistence type="inferred from homology"/>
<dbReference type="Pfam" id="PF04515">
    <property type="entry name" value="Choline_transpo"/>
    <property type="match status" value="1"/>
</dbReference>
<dbReference type="GO" id="GO:0005886">
    <property type="term" value="C:plasma membrane"/>
    <property type="evidence" value="ECO:0007669"/>
    <property type="project" value="UniProtKB-SubCell"/>
</dbReference>
<feature type="transmembrane region" description="Helical" evidence="6">
    <location>
        <begin position="319"/>
        <end position="337"/>
    </location>
</feature>
<accession>A0A8K1C7S9</accession>
<dbReference type="GO" id="GO:0022857">
    <property type="term" value="F:transmembrane transporter activity"/>
    <property type="evidence" value="ECO:0007669"/>
    <property type="project" value="UniProtKB-UniRule"/>
</dbReference>
<protein>
    <recommendedName>
        <fullName evidence="6">Choline transporter-like protein</fullName>
    </recommendedName>
</protein>
<evidence type="ECO:0000256" key="1">
    <source>
        <dbReference type="ARBA" id="ARBA00004141"/>
    </source>
</evidence>
<gene>
    <name evidence="8" type="ORF">Poli38472_014421</name>
</gene>
<evidence type="ECO:0000256" key="4">
    <source>
        <dbReference type="ARBA" id="ARBA00022989"/>
    </source>
</evidence>
<comment type="subcellular location">
    <subcellularLocation>
        <location evidence="6">Cell membrane</location>
        <topology evidence="6">Multi-pass membrane protein</topology>
    </subcellularLocation>
    <subcellularLocation>
        <location evidence="1">Membrane</location>
        <topology evidence="1">Multi-pass membrane protein</topology>
    </subcellularLocation>
</comment>
<evidence type="ECO:0000313" key="8">
    <source>
        <dbReference type="EMBL" id="TMW57818.1"/>
    </source>
</evidence>
<organism evidence="8 9">
    <name type="scientific">Pythium oligandrum</name>
    <name type="common">Mycoparasitic fungus</name>
    <dbReference type="NCBI Taxonomy" id="41045"/>
    <lineage>
        <taxon>Eukaryota</taxon>
        <taxon>Sar</taxon>
        <taxon>Stramenopiles</taxon>
        <taxon>Oomycota</taxon>
        <taxon>Peronosporomycetes</taxon>
        <taxon>Pythiales</taxon>
        <taxon>Pythiaceae</taxon>
        <taxon>Pythium</taxon>
    </lineage>
</organism>
<feature type="region of interest" description="Disordered" evidence="7">
    <location>
        <begin position="1"/>
        <end position="21"/>
    </location>
</feature>
<feature type="transmembrane region" description="Helical" evidence="6">
    <location>
        <begin position="383"/>
        <end position="400"/>
    </location>
</feature>
<dbReference type="EMBL" id="SPLM01000114">
    <property type="protein sequence ID" value="TMW57818.1"/>
    <property type="molecule type" value="Genomic_DNA"/>
</dbReference>
<feature type="transmembrane region" description="Helical" evidence="6">
    <location>
        <begin position="174"/>
        <end position="204"/>
    </location>
</feature>
<keyword evidence="5 6" id="KW-0472">Membrane</keyword>
<evidence type="ECO:0000256" key="7">
    <source>
        <dbReference type="SAM" id="MobiDB-lite"/>
    </source>
</evidence>
<evidence type="ECO:0000256" key="6">
    <source>
        <dbReference type="RuleBase" id="RU368066"/>
    </source>
</evidence>